<evidence type="ECO:0000256" key="1">
    <source>
        <dbReference type="SAM" id="Coils"/>
    </source>
</evidence>
<accession>A0A971RZL7</accession>
<dbReference type="AlphaFoldDB" id="A0A971RZL7"/>
<reference evidence="4" key="2">
    <citation type="submission" date="2020-01" db="EMBL/GenBank/DDBJ databases">
        <authorList>
            <person name="Campanaro S."/>
        </authorList>
    </citation>
    <scope>NUCLEOTIDE SEQUENCE</scope>
    <source>
        <strain evidence="4">AS06rmzACSIP_7</strain>
    </source>
</reference>
<evidence type="ECO:0000256" key="2">
    <source>
        <dbReference type="SAM" id="MobiDB-lite"/>
    </source>
</evidence>
<keyword evidence="3" id="KW-0732">Signal</keyword>
<sequence length="81" mass="8706">MKTILSLLIASALILPMAGCGEADKAKEAIEQKAQELKDVAKEAAKQEASKLADAAKKKLGVKEPKKNGAEEDQEKDKDKK</sequence>
<feature type="signal peptide" evidence="3">
    <location>
        <begin position="1"/>
        <end position="20"/>
    </location>
</feature>
<evidence type="ECO:0008006" key="6">
    <source>
        <dbReference type="Google" id="ProtNLM"/>
    </source>
</evidence>
<feature type="region of interest" description="Disordered" evidence="2">
    <location>
        <begin position="51"/>
        <end position="81"/>
    </location>
</feature>
<proteinExistence type="predicted"/>
<keyword evidence="1" id="KW-0175">Coiled coil</keyword>
<evidence type="ECO:0000313" key="4">
    <source>
        <dbReference type="EMBL" id="NLW34400.1"/>
    </source>
</evidence>
<dbReference type="EMBL" id="JAAYEE010000048">
    <property type="protein sequence ID" value="NLW34400.1"/>
    <property type="molecule type" value="Genomic_DNA"/>
</dbReference>
<protein>
    <recommendedName>
        <fullName evidence="6">Lipoprotein</fullName>
    </recommendedName>
</protein>
<feature type="coiled-coil region" evidence="1">
    <location>
        <begin position="20"/>
        <end position="50"/>
    </location>
</feature>
<gene>
    <name evidence="4" type="ORF">GXY80_02805</name>
</gene>
<feature type="chain" id="PRO_5037261607" description="Lipoprotein" evidence="3">
    <location>
        <begin position="21"/>
        <end position="81"/>
    </location>
</feature>
<dbReference type="Proteomes" id="UP000777265">
    <property type="component" value="Unassembled WGS sequence"/>
</dbReference>
<evidence type="ECO:0000256" key="3">
    <source>
        <dbReference type="SAM" id="SignalP"/>
    </source>
</evidence>
<organism evidence="4 5">
    <name type="scientific">Syntrophorhabdus aromaticivorans</name>
    <dbReference type="NCBI Taxonomy" id="328301"/>
    <lineage>
        <taxon>Bacteria</taxon>
        <taxon>Pseudomonadati</taxon>
        <taxon>Thermodesulfobacteriota</taxon>
        <taxon>Syntrophorhabdia</taxon>
        <taxon>Syntrophorhabdales</taxon>
        <taxon>Syntrophorhabdaceae</taxon>
        <taxon>Syntrophorhabdus</taxon>
    </lineage>
</organism>
<comment type="caution">
    <text evidence="4">The sequence shown here is derived from an EMBL/GenBank/DDBJ whole genome shotgun (WGS) entry which is preliminary data.</text>
</comment>
<evidence type="ECO:0000313" key="5">
    <source>
        <dbReference type="Proteomes" id="UP000777265"/>
    </source>
</evidence>
<reference evidence="4" key="1">
    <citation type="journal article" date="2020" name="Biotechnol. Biofuels">
        <title>New insights from the biogas microbiome by comprehensive genome-resolved metagenomics of nearly 1600 species originating from multiple anaerobic digesters.</title>
        <authorList>
            <person name="Campanaro S."/>
            <person name="Treu L."/>
            <person name="Rodriguez-R L.M."/>
            <person name="Kovalovszki A."/>
            <person name="Ziels R.M."/>
            <person name="Maus I."/>
            <person name="Zhu X."/>
            <person name="Kougias P.G."/>
            <person name="Basile A."/>
            <person name="Luo G."/>
            <person name="Schluter A."/>
            <person name="Konstantinidis K.T."/>
            <person name="Angelidaki I."/>
        </authorList>
    </citation>
    <scope>NUCLEOTIDE SEQUENCE</scope>
    <source>
        <strain evidence="4">AS06rmzACSIP_7</strain>
    </source>
</reference>
<name>A0A971RZL7_9BACT</name>